<dbReference type="OrthoDB" id="10278424at2759"/>
<gene>
    <name evidence="1" type="ORF">EPUS_00078</name>
</gene>
<evidence type="ECO:0000313" key="1">
    <source>
        <dbReference type="EMBL" id="ERF75286.1"/>
    </source>
</evidence>
<dbReference type="EMBL" id="KE720815">
    <property type="protein sequence ID" value="ERF75286.1"/>
    <property type="molecule type" value="Genomic_DNA"/>
</dbReference>
<sequence length="403" mass="44812">MACLADYPAFCRHDLDNELHAPQARLISGDYALVPVKRTHRSCSDRPLAHYINDDNALDIRYPFRHRSILGGASDDAIIDRHGPFLSSSYSPRYRSLPHLCDDADHLELPDPNWRLPYTYPLQGMEPGGVRWSPEQIHAYNRDVLRHNNQIARRRNAGLAGECMMLLPMMDSLGRFPPGFDRPLRLQEFFNMDEPLIDSHRQHYGLPHPENLERLLLINSAERQLLRGLKQIQLLELYGARLLAEQYAVQLLHIQDLFPGLGAPRSLGYGLGPEFEETYLSPWRREHGGLAPLEMLGYGSGLVNWNPDVLGQMRAGRGLGPEGVSPWGRAGMHPGMGMGMSRGYGFPGGWPSLPYAGAGAGGASPGYDPRRMGMSGERNGLSPFLERIACDGGGRAGRNGSFN</sequence>
<keyword evidence="2" id="KW-1185">Reference proteome</keyword>
<accession>U1GTE3</accession>
<evidence type="ECO:0000313" key="2">
    <source>
        <dbReference type="Proteomes" id="UP000019373"/>
    </source>
</evidence>
<organism evidence="1 2">
    <name type="scientific">Endocarpon pusillum (strain Z07020 / HMAS-L-300199)</name>
    <name type="common">Lichen-forming fungus</name>
    <dbReference type="NCBI Taxonomy" id="1263415"/>
    <lineage>
        <taxon>Eukaryota</taxon>
        <taxon>Fungi</taxon>
        <taxon>Dikarya</taxon>
        <taxon>Ascomycota</taxon>
        <taxon>Pezizomycotina</taxon>
        <taxon>Eurotiomycetes</taxon>
        <taxon>Chaetothyriomycetidae</taxon>
        <taxon>Verrucariales</taxon>
        <taxon>Verrucariaceae</taxon>
        <taxon>Endocarpon</taxon>
    </lineage>
</organism>
<dbReference type="HOGENOM" id="CLU_683398_0_0_1"/>
<dbReference type="GeneID" id="19235143"/>
<dbReference type="RefSeq" id="XP_007787298.1">
    <property type="nucleotide sequence ID" value="XM_007789108.1"/>
</dbReference>
<name>U1GTE3_ENDPU</name>
<dbReference type="Proteomes" id="UP000019373">
    <property type="component" value="Unassembled WGS sequence"/>
</dbReference>
<reference evidence="2" key="1">
    <citation type="journal article" date="2014" name="BMC Genomics">
        <title>Genome characteristics reveal the impact of lichenization on lichen-forming fungus Endocarpon pusillum Hedwig (Verrucariales, Ascomycota).</title>
        <authorList>
            <person name="Wang Y.-Y."/>
            <person name="Liu B."/>
            <person name="Zhang X.-Y."/>
            <person name="Zhou Q.-M."/>
            <person name="Zhang T."/>
            <person name="Li H."/>
            <person name="Yu Y.-F."/>
            <person name="Zhang X.-L."/>
            <person name="Hao X.-Y."/>
            <person name="Wang M."/>
            <person name="Wang L."/>
            <person name="Wei J.-C."/>
        </authorList>
    </citation>
    <scope>NUCLEOTIDE SEQUENCE [LARGE SCALE GENOMIC DNA]</scope>
    <source>
        <strain evidence="2">Z07020 / HMAS-L-300199</strain>
    </source>
</reference>
<proteinExistence type="predicted"/>
<dbReference type="AlphaFoldDB" id="U1GTE3"/>
<protein>
    <submittedName>
        <fullName evidence="1">Uncharacterized protein</fullName>
    </submittedName>
</protein>